<dbReference type="Gene3D" id="3.40.1190.20">
    <property type="match status" value="1"/>
</dbReference>
<dbReference type="RefSeq" id="WP_154542818.1">
    <property type="nucleotide sequence ID" value="NZ_VULO01000001.1"/>
</dbReference>
<dbReference type="SUPFAM" id="SSF53613">
    <property type="entry name" value="Ribokinase-like"/>
    <property type="match status" value="1"/>
</dbReference>
<evidence type="ECO:0000313" key="8">
    <source>
        <dbReference type="Proteomes" id="UP000470875"/>
    </source>
</evidence>
<reference evidence="7 8" key="1">
    <citation type="submission" date="2019-08" db="EMBL/GenBank/DDBJ databases">
        <title>In-depth cultivation of the pig gut microbiome towards novel bacterial diversity and tailored functional studies.</title>
        <authorList>
            <person name="Wylensek D."/>
            <person name="Hitch T.C.A."/>
            <person name="Clavel T."/>
        </authorList>
    </citation>
    <scope>NUCLEOTIDE SEQUENCE [LARGE SCALE GENOMIC DNA]</scope>
    <source>
        <strain evidence="7 8">WB03_NA08</strain>
    </source>
</reference>
<dbReference type="PANTHER" id="PTHR43085">
    <property type="entry name" value="HEXOKINASE FAMILY MEMBER"/>
    <property type="match status" value="1"/>
</dbReference>
<keyword evidence="3" id="KW-0547">Nucleotide-binding</keyword>
<keyword evidence="2" id="KW-0808">Transferase</keyword>
<dbReference type="Pfam" id="PF00294">
    <property type="entry name" value="PfkB"/>
    <property type="match status" value="1"/>
</dbReference>
<dbReference type="InterPro" id="IPR002173">
    <property type="entry name" value="Carboh/pur_kinase_PfkB_CS"/>
</dbReference>
<evidence type="ECO:0000259" key="6">
    <source>
        <dbReference type="Pfam" id="PF00294"/>
    </source>
</evidence>
<comment type="similarity">
    <text evidence="1">Belongs to the carbohydrate kinase PfkB family.</text>
</comment>
<sequence>MMTDFALIIGEALVDLVKRADSNEEPTGHPGGSPLNVALTLGRLGRPVELITWVGQDGHGQQILDHVTESGVLVKDEWKNAHHTATAMALLDQSGAATYQFDIDWDLPHTISIPSEAIFVHSGSLGAALKPGRDRVLEAFELARETALVSFDPNARPTIMDPAVQTRPVTEAFIRNADLVKVSDEDLHWLYPDLTTAEAIAHWFDISSLGLAVLTQGKEGPVAWTREGLRVERRPSSVDVVDTVGAGDSFMGSLINSLWARNLTGRAGAKALGSLSVNDLSSILDEANAVANVTVSRAGANPPWAHEL</sequence>
<dbReference type="Proteomes" id="UP000470875">
    <property type="component" value="Unassembled WGS sequence"/>
</dbReference>
<feature type="domain" description="Carbohydrate kinase PfkB" evidence="6">
    <location>
        <begin position="7"/>
        <end position="303"/>
    </location>
</feature>
<dbReference type="AlphaFoldDB" id="A0A6N7VP03"/>
<gene>
    <name evidence="7" type="ORF">FYJ24_01335</name>
</gene>
<name>A0A6N7VP03_9ACTO</name>
<dbReference type="PANTHER" id="PTHR43085:SF1">
    <property type="entry name" value="PSEUDOURIDINE KINASE-RELATED"/>
    <property type="match status" value="1"/>
</dbReference>
<evidence type="ECO:0000313" key="7">
    <source>
        <dbReference type="EMBL" id="MSS83427.1"/>
    </source>
</evidence>
<evidence type="ECO:0000256" key="3">
    <source>
        <dbReference type="ARBA" id="ARBA00022741"/>
    </source>
</evidence>
<dbReference type="GO" id="GO:0016301">
    <property type="term" value="F:kinase activity"/>
    <property type="evidence" value="ECO:0007669"/>
    <property type="project" value="UniProtKB-KW"/>
</dbReference>
<dbReference type="InterPro" id="IPR011611">
    <property type="entry name" value="PfkB_dom"/>
</dbReference>
<evidence type="ECO:0000256" key="2">
    <source>
        <dbReference type="ARBA" id="ARBA00022679"/>
    </source>
</evidence>
<keyword evidence="8" id="KW-1185">Reference proteome</keyword>
<accession>A0A6N7VP03</accession>
<comment type="caution">
    <text evidence="7">The sequence shown here is derived from an EMBL/GenBank/DDBJ whole genome shotgun (WGS) entry which is preliminary data.</text>
</comment>
<evidence type="ECO:0000256" key="1">
    <source>
        <dbReference type="ARBA" id="ARBA00010688"/>
    </source>
</evidence>
<evidence type="ECO:0000256" key="4">
    <source>
        <dbReference type="ARBA" id="ARBA00022777"/>
    </source>
</evidence>
<protein>
    <submittedName>
        <fullName evidence="7">Carbohydrate kinase</fullName>
    </submittedName>
</protein>
<keyword evidence="4 7" id="KW-0418">Kinase</keyword>
<dbReference type="InterPro" id="IPR029056">
    <property type="entry name" value="Ribokinase-like"/>
</dbReference>
<dbReference type="GO" id="GO:0005524">
    <property type="term" value="F:ATP binding"/>
    <property type="evidence" value="ECO:0007669"/>
    <property type="project" value="UniProtKB-KW"/>
</dbReference>
<organism evidence="7 8">
    <name type="scientific">Scrofimicrobium canadense</name>
    <dbReference type="NCBI Taxonomy" id="2652290"/>
    <lineage>
        <taxon>Bacteria</taxon>
        <taxon>Bacillati</taxon>
        <taxon>Actinomycetota</taxon>
        <taxon>Actinomycetes</taxon>
        <taxon>Actinomycetales</taxon>
        <taxon>Actinomycetaceae</taxon>
        <taxon>Scrofimicrobium</taxon>
    </lineage>
</organism>
<dbReference type="EMBL" id="VULO01000001">
    <property type="protein sequence ID" value="MSS83427.1"/>
    <property type="molecule type" value="Genomic_DNA"/>
</dbReference>
<dbReference type="PROSITE" id="PS00583">
    <property type="entry name" value="PFKB_KINASES_1"/>
    <property type="match status" value="1"/>
</dbReference>
<proteinExistence type="inferred from homology"/>
<evidence type="ECO:0000256" key="5">
    <source>
        <dbReference type="ARBA" id="ARBA00022840"/>
    </source>
</evidence>
<dbReference type="CDD" id="cd01167">
    <property type="entry name" value="bac_FRK"/>
    <property type="match status" value="1"/>
</dbReference>
<dbReference type="InterPro" id="IPR050306">
    <property type="entry name" value="PfkB_Carbo_kinase"/>
</dbReference>
<keyword evidence="5" id="KW-0067">ATP-binding</keyword>